<proteinExistence type="predicted"/>
<dbReference type="RefSeq" id="WP_007029052.1">
    <property type="nucleotide sequence ID" value="NZ_AOHO01000028.1"/>
</dbReference>
<protein>
    <submittedName>
        <fullName evidence="1">Uncharacterized protein</fullName>
    </submittedName>
</protein>
<name>M2ZSM5_9PSEU</name>
<dbReference type="PATRIC" id="fig|1284240.4.peg.1132"/>
<dbReference type="Proteomes" id="UP000054226">
    <property type="component" value="Unassembled WGS sequence"/>
</dbReference>
<sequence>MAALWDVGHAASWAIRDEEEHPCLIAVVSLNDSLKRVSLGEFGVHYQDQHARGDLLHGCLHELPDEPTPFSLDVSGAPEHVAAECAAWFETILRRPVGFERRHNHHGQPYAEIWKFSDNGDVLSQSYNPAVAPRGQRKRLVRGGFVFGRGWTQVKGVKDPPSHERRVR</sequence>
<evidence type="ECO:0000313" key="2">
    <source>
        <dbReference type="Proteomes" id="UP000054226"/>
    </source>
</evidence>
<comment type="caution">
    <text evidence="1">The sequence shown here is derived from an EMBL/GenBank/DDBJ whole genome shotgun (WGS) entry which is preliminary data.</text>
</comment>
<accession>M2ZSM5</accession>
<dbReference type="EMBL" id="AOHO01000028">
    <property type="protein sequence ID" value="EME63349.1"/>
    <property type="molecule type" value="Genomic_DNA"/>
</dbReference>
<gene>
    <name evidence="1" type="ORF">H074_05607</name>
</gene>
<keyword evidence="2" id="KW-1185">Reference proteome</keyword>
<evidence type="ECO:0000313" key="1">
    <source>
        <dbReference type="EMBL" id="EME63349.1"/>
    </source>
</evidence>
<dbReference type="OrthoDB" id="4174446at2"/>
<dbReference type="AlphaFoldDB" id="M2ZSM5"/>
<reference evidence="1 2" key="1">
    <citation type="journal article" date="2013" name="Genome Announc.">
        <title>Draft Genome Sequence of Amycolatopsis decaplanina Strain DSM 44594T.</title>
        <authorList>
            <person name="Kaur N."/>
            <person name="Kumar S."/>
            <person name="Bala M."/>
            <person name="Raghava G.P."/>
            <person name="Mayilraj S."/>
        </authorList>
    </citation>
    <scope>NUCLEOTIDE SEQUENCE [LARGE SCALE GENOMIC DNA]</scope>
    <source>
        <strain evidence="1 2">DSM 44594</strain>
    </source>
</reference>
<organism evidence="1 2">
    <name type="scientific">Amycolatopsis decaplanina DSM 44594</name>
    <dbReference type="NCBI Taxonomy" id="1284240"/>
    <lineage>
        <taxon>Bacteria</taxon>
        <taxon>Bacillati</taxon>
        <taxon>Actinomycetota</taxon>
        <taxon>Actinomycetes</taxon>
        <taxon>Pseudonocardiales</taxon>
        <taxon>Pseudonocardiaceae</taxon>
        <taxon>Amycolatopsis</taxon>
    </lineage>
</organism>